<dbReference type="InterPro" id="IPR018704">
    <property type="entry name" value="SecYEG/CpoB_TPR"/>
</dbReference>
<evidence type="ECO:0000256" key="4">
    <source>
        <dbReference type="ARBA" id="ARBA00022989"/>
    </source>
</evidence>
<feature type="transmembrane region" description="Helical" evidence="9">
    <location>
        <begin position="20"/>
        <end position="38"/>
    </location>
</feature>
<evidence type="ECO:0000256" key="7">
    <source>
        <dbReference type="ARBA" id="ARBA00024197"/>
    </source>
</evidence>
<dbReference type="PANTHER" id="PTHR38035:SF1">
    <property type="entry name" value="ANCILLARY SECYEG TRANSLOCON SUBUNIT"/>
    <property type="match status" value="1"/>
</dbReference>
<name>A0ABS8JX04_9BURK</name>
<keyword evidence="5 9" id="KW-0472">Membrane</keyword>
<evidence type="ECO:0000313" key="12">
    <source>
        <dbReference type="Proteomes" id="UP001431019"/>
    </source>
</evidence>
<dbReference type="PANTHER" id="PTHR38035">
    <property type="entry name" value="UPF0070 PROTEIN YFGM"/>
    <property type="match status" value="1"/>
</dbReference>
<organism evidence="11 12">
    <name type="scientific">Paraburkholderia sejongensis</name>
    <dbReference type="NCBI Taxonomy" id="2886946"/>
    <lineage>
        <taxon>Bacteria</taxon>
        <taxon>Pseudomonadati</taxon>
        <taxon>Pseudomonadota</taxon>
        <taxon>Betaproteobacteria</taxon>
        <taxon>Burkholderiales</taxon>
        <taxon>Burkholderiaceae</taxon>
        <taxon>Paraburkholderia</taxon>
    </lineage>
</organism>
<dbReference type="PIRSF" id="PIRSF006170">
    <property type="entry name" value="YfgM"/>
    <property type="match status" value="1"/>
</dbReference>
<gene>
    <name evidence="11" type="ORF">LJ656_17630</name>
</gene>
<accession>A0ABS8JX04</accession>
<comment type="similarity">
    <text evidence="7">Belongs to the YfgM family.</text>
</comment>
<evidence type="ECO:0000256" key="2">
    <source>
        <dbReference type="ARBA" id="ARBA00022475"/>
    </source>
</evidence>
<keyword evidence="6" id="KW-0143">Chaperone</keyword>
<comment type="subcellular location">
    <subcellularLocation>
        <location evidence="1">Cell membrane</location>
        <topology evidence="1">Single-pass type II membrane protein</topology>
    </subcellularLocation>
</comment>
<dbReference type="InterPro" id="IPR026039">
    <property type="entry name" value="YfgM"/>
</dbReference>
<evidence type="ECO:0000256" key="6">
    <source>
        <dbReference type="ARBA" id="ARBA00023186"/>
    </source>
</evidence>
<evidence type="ECO:0000256" key="9">
    <source>
        <dbReference type="SAM" id="Phobius"/>
    </source>
</evidence>
<evidence type="ECO:0000256" key="1">
    <source>
        <dbReference type="ARBA" id="ARBA00004401"/>
    </source>
</evidence>
<dbReference type="SUPFAM" id="SSF48452">
    <property type="entry name" value="TPR-like"/>
    <property type="match status" value="1"/>
</dbReference>
<keyword evidence="2" id="KW-1003">Cell membrane</keyword>
<reference evidence="11 12" key="1">
    <citation type="submission" date="2021-11" db="EMBL/GenBank/DDBJ databases">
        <authorList>
            <person name="Oh E.-T."/>
            <person name="Kim S.-B."/>
        </authorList>
    </citation>
    <scope>NUCLEOTIDE SEQUENCE [LARGE SCALE GENOMIC DNA]</scope>
    <source>
        <strain evidence="11 12">MMS20-SJTR3</strain>
    </source>
</reference>
<dbReference type="Pfam" id="PF09976">
    <property type="entry name" value="TPR_21"/>
    <property type="match status" value="1"/>
</dbReference>
<evidence type="ECO:0000256" key="8">
    <source>
        <dbReference type="ARBA" id="ARBA00024235"/>
    </source>
</evidence>
<keyword evidence="3 9" id="KW-0812">Transmembrane</keyword>
<dbReference type="RefSeq" id="WP_230510673.1">
    <property type="nucleotide sequence ID" value="NZ_JAJITD010000008.1"/>
</dbReference>
<dbReference type="EMBL" id="JAJITD010000008">
    <property type="protein sequence ID" value="MCC8394420.1"/>
    <property type="molecule type" value="Genomic_DNA"/>
</dbReference>
<dbReference type="Proteomes" id="UP001431019">
    <property type="component" value="Unassembled WGS sequence"/>
</dbReference>
<evidence type="ECO:0000313" key="11">
    <source>
        <dbReference type="EMBL" id="MCC8394420.1"/>
    </source>
</evidence>
<feature type="domain" description="Ancillary SecYEG translocon subunit/Cell division coordinator CpoB TPR" evidence="10">
    <location>
        <begin position="14"/>
        <end position="208"/>
    </location>
</feature>
<dbReference type="InterPro" id="IPR011990">
    <property type="entry name" value="TPR-like_helical_dom_sf"/>
</dbReference>
<comment type="caution">
    <text evidence="11">The sequence shown here is derived from an EMBL/GenBank/DDBJ whole genome shotgun (WGS) entry which is preliminary data.</text>
</comment>
<protein>
    <recommendedName>
        <fullName evidence="8">Ancillary SecYEG translocon subunit</fullName>
    </recommendedName>
</protein>
<evidence type="ECO:0000256" key="3">
    <source>
        <dbReference type="ARBA" id="ARBA00022692"/>
    </source>
</evidence>
<evidence type="ECO:0000256" key="5">
    <source>
        <dbReference type="ARBA" id="ARBA00023136"/>
    </source>
</evidence>
<proteinExistence type="inferred from homology"/>
<keyword evidence="4 9" id="KW-1133">Transmembrane helix</keyword>
<sequence>MSYHDEQESIESVKAWWKQWGNATTWILLVVLLAGAAYNGWNFWQRRQAAEAAVLYDQVQQAVAAGDKAQVARVAADMEDKFGRTAYAQMTALGAAKALYAAGDEAGAKAQLQWAIDHAKDDEFKQIAKLRMASLLLDEKAYDQGLALLAEPQAQAFKGLVADRRGDLLAAQGKSDDARAAYKVALDSLSKSDSSARQLIQFKLDALGG</sequence>
<keyword evidence="12" id="KW-1185">Reference proteome</keyword>
<evidence type="ECO:0000259" key="10">
    <source>
        <dbReference type="Pfam" id="PF09976"/>
    </source>
</evidence>